<feature type="transmembrane region" description="Helical" evidence="2">
    <location>
        <begin position="29"/>
        <end position="47"/>
    </location>
</feature>
<dbReference type="AlphaFoldDB" id="A0A9X1WG28"/>
<evidence type="ECO:0000313" key="4">
    <source>
        <dbReference type="Proteomes" id="UP001139207"/>
    </source>
</evidence>
<accession>A0A9X1WG28</accession>
<dbReference type="GO" id="GO:0015128">
    <property type="term" value="F:gluconate transmembrane transporter activity"/>
    <property type="evidence" value="ECO:0007669"/>
    <property type="project" value="InterPro"/>
</dbReference>
<feature type="transmembrane region" description="Helical" evidence="2">
    <location>
        <begin position="257"/>
        <end position="275"/>
    </location>
</feature>
<dbReference type="RefSeq" id="WP_244804134.1">
    <property type="nucleotide sequence ID" value="NZ_JALIEA010000012.1"/>
</dbReference>
<feature type="transmembrane region" description="Helical" evidence="2">
    <location>
        <begin position="178"/>
        <end position="199"/>
    </location>
</feature>
<keyword evidence="2" id="KW-0472">Membrane</keyword>
<feature type="transmembrane region" description="Helical" evidence="2">
    <location>
        <begin position="295"/>
        <end position="315"/>
    </location>
</feature>
<sequence>MVLASLGVVLALVVLIVLAYRGHSVIVAAPVAALIGVLFSGAPLMASYTQIFMPAAGNFIVSFFPLFLVGAIFGTLMSSSGYADDLAQWISRLVGAKKAILATAIATALLTYGGISAWVIAFTIVPVANSLFREAGIPRRLMPAAIALGIFTFATAALPGSPQIHNAIPTRYFGTTTYAAPVLGIIGAVVTFALGMAWLEYRTRTLVAAGEVYEPPAPQAGTTPAGTDAAPSAATRTDTPTSRWPDRTTTLRGLRGLLPILIVVGMNLLFVYVLSTRMDFSYLAEDKFGATDISAVMGTWSVVIAMATAIIVIFLMNPGMFSTYVRSLSEGAKNAVLPAFTTASEVGFGAVIASLAVFAALQNSIFDVSDNPVVIGAVATAVISGLTGSSSGGLTITLETFGDQLTQLANDQGISLELLHRVIAMASVSFDSLPHNGAIVTLLLVCGLTHRQSYKDVGMVTIVPPLIGVLVVMGLGAVFPAL</sequence>
<dbReference type="PANTHER" id="PTHR30354:SF7">
    <property type="entry name" value="BLL7963 PROTEIN"/>
    <property type="match status" value="1"/>
</dbReference>
<dbReference type="PANTHER" id="PTHR30354">
    <property type="entry name" value="GNT FAMILY GLUCONATE TRANSPORTER"/>
    <property type="match status" value="1"/>
</dbReference>
<keyword evidence="2" id="KW-0812">Transmembrane</keyword>
<feature type="transmembrane region" description="Helical" evidence="2">
    <location>
        <begin position="59"/>
        <end position="79"/>
    </location>
</feature>
<feature type="transmembrane region" description="Helical" evidence="2">
    <location>
        <begin position="336"/>
        <end position="361"/>
    </location>
</feature>
<evidence type="ECO:0000256" key="2">
    <source>
        <dbReference type="SAM" id="Phobius"/>
    </source>
</evidence>
<proteinExistence type="predicted"/>
<reference evidence="3" key="1">
    <citation type="submission" date="2022-04" db="EMBL/GenBank/DDBJ databases">
        <title>Corynebacterium kalidii LD5P10.</title>
        <authorList>
            <person name="Sun J.Q."/>
        </authorList>
    </citation>
    <scope>NUCLEOTIDE SEQUENCE</scope>
    <source>
        <strain evidence="3">LD5P10</strain>
    </source>
</reference>
<feature type="transmembrane region" description="Helical" evidence="2">
    <location>
        <begin position="99"/>
        <end position="128"/>
    </location>
</feature>
<feature type="transmembrane region" description="Helical" evidence="2">
    <location>
        <begin position="140"/>
        <end position="158"/>
    </location>
</feature>
<keyword evidence="2" id="KW-1133">Transmembrane helix</keyword>
<evidence type="ECO:0000256" key="1">
    <source>
        <dbReference type="SAM" id="MobiDB-lite"/>
    </source>
</evidence>
<name>A0A9X1WG28_9CORY</name>
<organism evidence="3 4">
    <name type="scientific">Corynebacterium kalidii</name>
    <dbReference type="NCBI Taxonomy" id="2931982"/>
    <lineage>
        <taxon>Bacteria</taxon>
        <taxon>Bacillati</taxon>
        <taxon>Actinomycetota</taxon>
        <taxon>Actinomycetes</taxon>
        <taxon>Mycobacteriales</taxon>
        <taxon>Corynebacteriaceae</taxon>
        <taxon>Corynebacterium</taxon>
    </lineage>
</organism>
<feature type="region of interest" description="Disordered" evidence="1">
    <location>
        <begin position="217"/>
        <end position="245"/>
    </location>
</feature>
<dbReference type="GO" id="GO:0005886">
    <property type="term" value="C:plasma membrane"/>
    <property type="evidence" value="ECO:0007669"/>
    <property type="project" value="TreeGrafter"/>
</dbReference>
<gene>
    <name evidence="3" type="ORF">MUN33_06730</name>
</gene>
<feature type="transmembrane region" description="Helical" evidence="2">
    <location>
        <begin position="373"/>
        <end position="398"/>
    </location>
</feature>
<comment type="caution">
    <text evidence="3">The sequence shown here is derived from an EMBL/GenBank/DDBJ whole genome shotgun (WGS) entry which is preliminary data.</text>
</comment>
<evidence type="ECO:0000313" key="3">
    <source>
        <dbReference type="EMBL" id="MCJ7858409.1"/>
    </source>
</evidence>
<dbReference type="EMBL" id="JALIEA010000012">
    <property type="protein sequence ID" value="MCJ7858409.1"/>
    <property type="molecule type" value="Genomic_DNA"/>
</dbReference>
<keyword evidence="4" id="KW-1185">Reference proteome</keyword>
<feature type="compositionally biased region" description="Low complexity" evidence="1">
    <location>
        <begin position="219"/>
        <end position="235"/>
    </location>
</feature>
<dbReference type="InterPro" id="IPR003474">
    <property type="entry name" value="Glcn_transporter"/>
</dbReference>
<dbReference type="Proteomes" id="UP001139207">
    <property type="component" value="Unassembled WGS sequence"/>
</dbReference>
<feature type="transmembrane region" description="Helical" evidence="2">
    <location>
        <begin position="457"/>
        <end position="479"/>
    </location>
</feature>
<protein>
    <submittedName>
        <fullName evidence="3">GntP family permease</fullName>
    </submittedName>
</protein>